<name>A0ACB7SMA5_HYAAI</name>
<reference evidence="1" key="1">
    <citation type="submission" date="2020-05" db="EMBL/GenBank/DDBJ databases">
        <title>Large-scale comparative analyses of tick genomes elucidate their genetic diversity and vector capacities.</title>
        <authorList>
            <person name="Jia N."/>
            <person name="Wang J."/>
            <person name="Shi W."/>
            <person name="Du L."/>
            <person name="Sun Y."/>
            <person name="Zhan W."/>
            <person name="Jiang J."/>
            <person name="Wang Q."/>
            <person name="Zhang B."/>
            <person name="Ji P."/>
            <person name="Sakyi L.B."/>
            <person name="Cui X."/>
            <person name="Yuan T."/>
            <person name="Jiang B."/>
            <person name="Yang W."/>
            <person name="Lam T.T.-Y."/>
            <person name="Chang Q."/>
            <person name="Ding S."/>
            <person name="Wang X."/>
            <person name="Zhu J."/>
            <person name="Ruan X."/>
            <person name="Zhao L."/>
            <person name="Wei J."/>
            <person name="Que T."/>
            <person name="Du C."/>
            <person name="Cheng J."/>
            <person name="Dai P."/>
            <person name="Han X."/>
            <person name="Huang E."/>
            <person name="Gao Y."/>
            <person name="Liu J."/>
            <person name="Shao H."/>
            <person name="Ye R."/>
            <person name="Li L."/>
            <person name="Wei W."/>
            <person name="Wang X."/>
            <person name="Wang C."/>
            <person name="Yang T."/>
            <person name="Huo Q."/>
            <person name="Li W."/>
            <person name="Guo W."/>
            <person name="Chen H."/>
            <person name="Zhou L."/>
            <person name="Ni X."/>
            <person name="Tian J."/>
            <person name="Zhou Y."/>
            <person name="Sheng Y."/>
            <person name="Liu T."/>
            <person name="Pan Y."/>
            <person name="Xia L."/>
            <person name="Li J."/>
            <person name="Zhao F."/>
            <person name="Cao W."/>
        </authorList>
    </citation>
    <scope>NUCLEOTIDE SEQUENCE</scope>
    <source>
        <strain evidence="1">Hyas-2018</strain>
    </source>
</reference>
<accession>A0ACB7SMA5</accession>
<sequence length="133" mass="15198">MATERFLGSFISPDKRRQKMLHSMWSGVELLLRSHRCTSPVHNLRKPKITMMVAARLRTKIVSSVALGVALRPCPERQVDFSLKHPAMALLAGANISDITHRRLCRRLIGLGFWTFWQPRGPSWFFVFPGGEQ</sequence>
<organism evidence="1 2">
    <name type="scientific">Hyalomma asiaticum</name>
    <name type="common">Tick</name>
    <dbReference type="NCBI Taxonomy" id="266040"/>
    <lineage>
        <taxon>Eukaryota</taxon>
        <taxon>Metazoa</taxon>
        <taxon>Ecdysozoa</taxon>
        <taxon>Arthropoda</taxon>
        <taxon>Chelicerata</taxon>
        <taxon>Arachnida</taxon>
        <taxon>Acari</taxon>
        <taxon>Parasitiformes</taxon>
        <taxon>Ixodida</taxon>
        <taxon>Ixodoidea</taxon>
        <taxon>Ixodidae</taxon>
        <taxon>Hyalomminae</taxon>
        <taxon>Hyalomma</taxon>
    </lineage>
</organism>
<evidence type="ECO:0000313" key="2">
    <source>
        <dbReference type="Proteomes" id="UP000821845"/>
    </source>
</evidence>
<dbReference type="Proteomes" id="UP000821845">
    <property type="component" value="Chromosome 3"/>
</dbReference>
<evidence type="ECO:0000313" key="1">
    <source>
        <dbReference type="EMBL" id="KAH6935720.1"/>
    </source>
</evidence>
<gene>
    <name evidence="1" type="ORF">HPB50_008464</name>
</gene>
<protein>
    <submittedName>
        <fullName evidence="1">Uncharacterized protein</fullName>
    </submittedName>
</protein>
<keyword evidence="2" id="KW-1185">Reference proteome</keyword>
<dbReference type="EMBL" id="CM023483">
    <property type="protein sequence ID" value="KAH6935720.1"/>
    <property type="molecule type" value="Genomic_DNA"/>
</dbReference>
<proteinExistence type="predicted"/>
<comment type="caution">
    <text evidence="1">The sequence shown here is derived from an EMBL/GenBank/DDBJ whole genome shotgun (WGS) entry which is preliminary data.</text>
</comment>